<feature type="transmembrane region" description="Helical" evidence="13">
    <location>
        <begin position="100"/>
        <end position="119"/>
    </location>
</feature>
<evidence type="ECO:0000313" key="16">
    <source>
        <dbReference type="EMBL" id="JAG03450.1"/>
    </source>
</evidence>
<dbReference type="EMBL" id="GBHO01021850">
    <property type="protein sequence ID" value="JAG21754.1"/>
    <property type="molecule type" value="Transcribed_RNA"/>
</dbReference>
<keyword evidence="6 13" id="KW-1133">Transmembrane helix</keyword>
<comment type="similarity">
    <text evidence="2 11">Belongs to the fatty acid desaturase type 1 family.</text>
</comment>
<evidence type="ECO:0000256" key="6">
    <source>
        <dbReference type="ARBA" id="ARBA00022989"/>
    </source>
</evidence>
<feature type="compositionally biased region" description="Polar residues" evidence="12">
    <location>
        <begin position="29"/>
        <end position="40"/>
    </location>
</feature>
<sequence>RYRGFDGQCSMRILSHLTTLERDIRLDNNAPNGLNSSPVSEPSDHTFKDLGERPNDTSKSEEPFKPQWVWRNIILFIILHAGGLWGVWRFITFQVNLLTVMYAYIVGWITVEATMIGVHRFFSHKAFKGTFWFKLLVILTHTIAGQNSVYIWVRDHRLHHKYSETDADPHNSRRGFFFCHMGWLLQRKHPMVKLKGKNVDMSDLESEPLVMFQKKYYFLLFLILGVTLPVVPPVLLWHETG</sequence>
<evidence type="ECO:0000313" key="17">
    <source>
        <dbReference type="EMBL" id="JAG21754.1"/>
    </source>
</evidence>
<evidence type="ECO:0000256" key="10">
    <source>
        <dbReference type="ARBA" id="ARBA00023160"/>
    </source>
</evidence>
<organism evidence="17">
    <name type="scientific">Lygus hesperus</name>
    <name type="common">Western plant bug</name>
    <dbReference type="NCBI Taxonomy" id="30085"/>
    <lineage>
        <taxon>Eukaryota</taxon>
        <taxon>Metazoa</taxon>
        <taxon>Ecdysozoa</taxon>
        <taxon>Arthropoda</taxon>
        <taxon>Hexapoda</taxon>
        <taxon>Insecta</taxon>
        <taxon>Pterygota</taxon>
        <taxon>Neoptera</taxon>
        <taxon>Paraneoptera</taxon>
        <taxon>Hemiptera</taxon>
        <taxon>Heteroptera</taxon>
        <taxon>Panheteroptera</taxon>
        <taxon>Cimicomorpha</taxon>
        <taxon>Miridae</taxon>
        <taxon>Mirini</taxon>
        <taxon>Lygus</taxon>
    </lineage>
</organism>
<evidence type="ECO:0000313" key="15">
    <source>
        <dbReference type="EMBL" id="JAG03447.1"/>
    </source>
</evidence>
<dbReference type="GO" id="GO:0006636">
    <property type="term" value="P:unsaturated fatty acid biosynthetic process"/>
    <property type="evidence" value="ECO:0007669"/>
    <property type="project" value="TreeGrafter"/>
</dbReference>
<feature type="transmembrane region" description="Helical" evidence="13">
    <location>
        <begin position="131"/>
        <end position="153"/>
    </location>
</feature>
<evidence type="ECO:0000256" key="1">
    <source>
        <dbReference type="ARBA" id="ARBA00004141"/>
    </source>
</evidence>
<name>A0A0A9XP67_LYGHE</name>
<dbReference type="AlphaFoldDB" id="A0A0A9XP67"/>
<keyword evidence="10 11" id="KW-0275">Fatty acid biosynthesis</keyword>
<reference evidence="17" key="2">
    <citation type="submission" date="2014-07" db="EMBL/GenBank/DDBJ databases">
        <authorList>
            <person name="Hull J."/>
        </authorList>
    </citation>
    <scope>NUCLEOTIDE SEQUENCE</scope>
</reference>
<dbReference type="InterPro" id="IPR015876">
    <property type="entry name" value="Acyl-CoA_DS"/>
</dbReference>
<dbReference type="PRINTS" id="PR00075">
    <property type="entry name" value="FACDDSATRASE"/>
</dbReference>
<protein>
    <submittedName>
        <fullName evidence="17">Acyl-CoA desaturase 2</fullName>
    </submittedName>
</protein>
<feature type="region of interest" description="Disordered" evidence="12">
    <location>
        <begin position="29"/>
        <end position="62"/>
    </location>
</feature>
<proteinExistence type="inferred from homology"/>
<keyword evidence="7 11" id="KW-0560">Oxidoreductase</keyword>
<evidence type="ECO:0000256" key="4">
    <source>
        <dbReference type="ARBA" id="ARBA00022692"/>
    </source>
</evidence>
<evidence type="ECO:0000256" key="2">
    <source>
        <dbReference type="ARBA" id="ARBA00009295"/>
    </source>
</evidence>
<evidence type="ECO:0000256" key="8">
    <source>
        <dbReference type="ARBA" id="ARBA00023098"/>
    </source>
</evidence>
<dbReference type="EMBL" id="GBHO01040158">
    <property type="protein sequence ID" value="JAG03446.1"/>
    <property type="molecule type" value="Transcribed_RNA"/>
</dbReference>
<keyword evidence="8" id="KW-0443">Lipid metabolism</keyword>
<evidence type="ECO:0000256" key="12">
    <source>
        <dbReference type="SAM" id="MobiDB-lite"/>
    </source>
</evidence>
<dbReference type="PANTHER" id="PTHR11351">
    <property type="entry name" value="ACYL-COA DESATURASE"/>
    <property type="match status" value="1"/>
</dbReference>
<reference evidence="17" key="1">
    <citation type="journal article" date="2014" name="PLoS ONE">
        <title>Transcriptome-Based Identification of ABC Transporters in the Western Tarnished Plant Bug Lygus hesperus.</title>
        <authorList>
            <person name="Hull J.J."/>
            <person name="Chaney K."/>
            <person name="Geib S.M."/>
            <person name="Fabrick J.A."/>
            <person name="Brent C.S."/>
            <person name="Walsh D."/>
            <person name="Lavine L.C."/>
        </authorList>
    </citation>
    <scope>NUCLEOTIDE SEQUENCE</scope>
</reference>
<gene>
    <name evidence="17" type="primary">Scd2_3</name>
    <name evidence="15" type="synonym">Scd2_0</name>
    <name evidence="14" type="synonym">Scd2_1</name>
    <name evidence="16" type="synonym">Scd2_2</name>
    <name evidence="16" type="ORF">CM83_83293</name>
    <name evidence="17" type="ORF">CM83_83296</name>
    <name evidence="14" type="ORF">CM83_83298</name>
    <name evidence="15" type="ORF">CM83_83301</name>
</gene>
<dbReference type="GO" id="GO:0005789">
    <property type="term" value="C:endoplasmic reticulum membrane"/>
    <property type="evidence" value="ECO:0007669"/>
    <property type="project" value="TreeGrafter"/>
</dbReference>
<evidence type="ECO:0000256" key="13">
    <source>
        <dbReference type="SAM" id="Phobius"/>
    </source>
</evidence>
<feature type="compositionally biased region" description="Basic and acidic residues" evidence="12">
    <location>
        <begin position="42"/>
        <end position="62"/>
    </location>
</feature>
<dbReference type="EMBL" id="GBHO01040157">
    <property type="protein sequence ID" value="JAG03447.1"/>
    <property type="molecule type" value="Transcribed_RNA"/>
</dbReference>
<keyword evidence="9 13" id="KW-0472">Membrane</keyword>
<feature type="transmembrane region" description="Helical" evidence="13">
    <location>
        <begin position="68"/>
        <end position="88"/>
    </location>
</feature>
<feature type="transmembrane region" description="Helical" evidence="13">
    <location>
        <begin position="216"/>
        <end position="237"/>
    </location>
</feature>
<dbReference type="GO" id="GO:0005506">
    <property type="term" value="F:iron ion binding"/>
    <property type="evidence" value="ECO:0007669"/>
    <property type="project" value="TreeGrafter"/>
</dbReference>
<evidence type="ECO:0000256" key="5">
    <source>
        <dbReference type="ARBA" id="ARBA00022832"/>
    </source>
</evidence>
<feature type="non-terminal residue" evidence="17">
    <location>
        <position position="1"/>
    </location>
</feature>
<evidence type="ECO:0000256" key="3">
    <source>
        <dbReference type="ARBA" id="ARBA00022516"/>
    </source>
</evidence>
<keyword evidence="4 11" id="KW-0812">Transmembrane</keyword>
<keyword evidence="3 11" id="KW-0444">Lipid biosynthesis</keyword>
<comment type="subcellular location">
    <subcellularLocation>
        <location evidence="1">Membrane</location>
        <topology evidence="1">Multi-pass membrane protein</topology>
    </subcellularLocation>
</comment>
<evidence type="ECO:0000256" key="9">
    <source>
        <dbReference type="ARBA" id="ARBA00023136"/>
    </source>
</evidence>
<comment type="cofactor">
    <cofactor evidence="11">
        <name>Fe(2+)</name>
        <dbReference type="ChEBI" id="CHEBI:29033"/>
    </cofactor>
</comment>
<dbReference type="EMBL" id="GBHO01040154">
    <property type="protein sequence ID" value="JAG03450.1"/>
    <property type="molecule type" value="Transcribed_RNA"/>
</dbReference>
<evidence type="ECO:0000313" key="14">
    <source>
        <dbReference type="EMBL" id="JAG03446.1"/>
    </source>
</evidence>
<keyword evidence="5" id="KW-0276">Fatty acid metabolism</keyword>
<accession>A0A0A9XP67</accession>
<dbReference type="GO" id="GO:0004768">
    <property type="term" value="F:stearoyl-CoA 9-desaturase activity"/>
    <property type="evidence" value="ECO:0007669"/>
    <property type="project" value="TreeGrafter"/>
</dbReference>
<evidence type="ECO:0000256" key="7">
    <source>
        <dbReference type="ARBA" id="ARBA00023002"/>
    </source>
</evidence>
<evidence type="ECO:0000256" key="11">
    <source>
        <dbReference type="RuleBase" id="RU000581"/>
    </source>
</evidence>
<dbReference type="PANTHER" id="PTHR11351:SF92">
    <property type="entry name" value="ACYL-COA DESATURASE 2-LIKE PROTEIN"/>
    <property type="match status" value="1"/>
</dbReference>
<comment type="domain">
    <text evidence="11">The histidine box domains are involved in binding the catalytic metal ions.</text>
</comment>